<dbReference type="SUPFAM" id="SSF53474">
    <property type="entry name" value="alpha/beta-Hydrolases"/>
    <property type="match status" value="1"/>
</dbReference>
<evidence type="ECO:0000259" key="5">
    <source>
        <dbReference type="Pfam" id="PF00135"/>
    </source>
</evidence>
<dbReference type="Pfam" id="PF00135">
    <property type="entry name" value="COesterase"/>
    <property type="match status" value="1"/>
</dbReference>
<sequence>MRVSVTLFLSLILAGATACGADGGDGDDPNSLRVSTESGPVLGRSSDGVARFRGIPYAAPPTGPRRFAAPEPPQPWSAPRQAFASGPPCPQLNEGVYRGDEDCLTLDVWAPADVPGSDARLPVMVWIHGGALVIGAAGDPTYDASELVRAGDVVVVSPHYRLGALGFLATAALRDASGDGSVGNYGLRDQLRALTWVRDNIEQFGGDPERVTVFGNSAGGGSINALAAVPAADSLFHAAIVQSAPSAENLPEPENAAQGPSSFERSAPLVAAVDCTRSAGADELACLRQVPARRLVEALGELDQDDLIAPGFGEVGHTVDGVLLPEQPLDAMISDSAPHRRWIIGSTREEAGVLGLYPLALALLVPGVYESTVADLFGELSAALLAVYPVEDYPSPFDALVALLSESYVTCPGRRQAQALSARGDEVYEYRFVHRLDGDRGALGSFHSIEVPLLFGTQGDALGGLYEDYQPSEADRAAGALLRAAWSVFAHGAVPDPSWPRARADALVDIDSAIAVSENPTEGRCQALAAPL</sequence>
<keyword evidence="3" id="KW-0732">Signal</keyword>
<gene>
    <name evidence="6" type="ordered locus">Hoch_1873</name>
</gene>
<evidence type="ECO:0000313" key="7">
    <source>
        <dbReference type="Proteomes" id="UP000001880"/>
    </source>
</evidence>
<name>D0LYV1_HALO1</name>
<reference evidence="6 7" key="1">
    <citation type="journal article" date="2010" name="Stand. Genomic Sci.">
        <title>Complete genome sequence of Haliangium ochraceum type strain (SMP-2).</title>
        <authorList>
            <consortium name="US DOE Joint Genome Institute (JGI-PGF)"/>
            <person name="Ivanova N."/>
            <person name="Daum C."/>
            <person name="Lang E."/>
            <person name="Abt B."/>
            <person name="Kopitz M."/>
            <person name="Saunders E."/>
            <person name="Lapidus A."/>
            <person name="Lucas S."/>
            <person name="Glavina Del Rio T."/>
            <person name="Nolan M."/>
            <person name="Tice H."/>
            <person name="Copeland A."/>
            <person name="Cheng J.F."/>
            <person name="Chen F."/>
            <person name="Bruce D."/>
            <person name="Goodwin L."/>
            <person name="Pitluck S."/>
            <person name="Mavromatis K."/>
            <person name="Pati A."/>
            <person name="Mikhailova N."/>
            <person name="Chen A."/>
            <person name="Palaniappan K."/>
            <person name="Land M."/>
            <person name="Hauser L."/>
            <person name="Chang Y.J."/>
            <person name="Jeffries C.D."/>
            <person name="Detter J.C."/>
            <person name="Brettin T."/>
            <person name="Rohde M."/>
            <person name="Goker M."/>
            <person name="Bristow J."/>
            <person name="Markowitz V."/>
            <person name="Eisen J.A."/>
            <person name="Hugenholtz P."/>
            <person name="Kyrpides N.C."/>
            <person name="Klenk H.P."/>
        </authorList>
    </citation>
    <scope>NUCLEOTIDE SEQUENCE [LARGE SCALE GENOMIC DNA]</scope>
    <source>
        <strain evidence="7">DSM 14365 / CIP 107738 / JCM 11303 / AJ 13395 / SMP-2</strain>
    </source>
</reference>
<feature type="chain" id="PRO_5005126011" description="Carboxylic ester hydrolase" evidence="3">
    <location>
        <begin position="21"/>
        <end position="532"/>
    </location>
</feature>
<dbReference type="HOGENOM" id="CLU_006586_16_4_7"/>
<evidence type="ECO:0000256" key="3">
    <source>
        <dbReference type="RuleBase" id="RU361235"/>
    </source>
</evidence>
<dbReference type="Gene3D" id="3.40.50.1820">
    <property type="entry name" value="alpha/beta hydrolase"/>
    <property type="match status" value="1"/>
</dbReference>
<dbReference type="PROSITE" id="PS00122">
    <property type="entry name" value="CARBOXYLESTERASE_B_1"/>
    <property type="match status" value="1"/>
</dbReference>
<evidence type="ECO:0000256" key="1">
    <source>
        <dbReference type="ARBA" id="ARBA00005964"/>
    </source>
</evidence>
<dbReference type="PANTHER" id="PTHR11559">
    <property type="entry name" value="CARBOXYLESTERASE"/>
    <property type="match status" value="1"/>
</dbReference>
<proteinExistence type="inferred from homology"/>
<dbReference type="Proteomes" id="UP000001880">
    <property type="component" value="Chromosome"/>
</dbReference>
<dbReference type="InterPro" id="IPR002018">
    <property type="entry name" value="CarbesteraseB"/>
</dbReference>
<comment type="similarity">
    <text evidence="1 3">Belongs to the type-B carboxylesterase/lipase family.</text>
</comment>
<dbReference type="PROSITE" id="PS51257">
    <property type="entry name" value="PROKAR_LIPOPROTEIN"/>
    <property type="match status" value="1"/>
</dbReference>
<dbReference type="RefSeq" id="WP_012827029.1">
    <property type="nucleotide sequence ID" value="NC_013440.1"/>
</dbReference>
<feature type="signal peptide" evidence="3">
    <location>
        <begin position="1"/>
        <end position="20"/>
    </location>
</feature>
<dbReference type="KEGG" id="hoh:Hoch_1873"/>
<evidence type="ECO:0000256" key="4">
    <source>
        <dbReference type="SAM" id="MobiDB-lite"/>
    </source>
</evidence>
<dbReference type="EC" id="3.1.1.-" evidence="3"/>
<dbReference type="GO" id="GO:0016787">
    <property type="term" value="F:hydrolase activity"/>
    <property type="evidence" value="ECO:0007669"/>
    <property type="project" value="UniProtKB-KW"/>
</dbReference>
<dbReference type="AlphaFoldDB" id="D0LYV1"/>
<dbReference type="InterPro" id="IPR019826">
    <property type="entry name" value="Carboxylesterase_B_AS"/>
</dbReference>
<evidence type="ECO:0000256" key="2">
    <source>
        <dbReference type="ARBA" id="ARBA00022801"/>
    </source>
</evidence>
<dbReference type="EMBL" id="CP001804">
    <property type="protein sequence ID" value="ACY14421.1"/>
    <property type="molecule type" value="Genomic_DNA"/>
</dbReference>
<feature type="region of interest" description="Disordered" evidence="4">
    <location>
        <begin position="20"/>
        <end position="45"/>
    </location>
</feature>
<keyword evidence="2 3" id="KW-0378">Hydrolase</keyword>
<evidence type="ECO:0000313" key="6">
    <source>
        <dbReference type="EMBL" id="ACY14421.1"/>
    </source>
</evidence>
<protein>
    <recommendedName>
        <fullName evidence="3">Carboxylic ester hydrolase</fullName>
        <ecNumber evidence="3">3.1.1.-</ecNumber>
    </recommendedName>
</protein>
<dbReference type="STRING" id="502025.Hoch_1873"/>
<keyword evidence="7" id="KW-1185">Reference proteome</keyword>
<accession>D0LYV1</accession>
<dbReference type="InterPro" id="IPR019819">
    <property type="entry name" value="Carboxylesterase_B_CS"/>
</dbReference>
<feature type="domain" description="Carboxylesterase type B" evidence="5">
    <location>
        <begin position="32"/>
        <end position="525"/>
    </location>
</feature>
<feature type="region of interest" description="Disordered" evidence="4">
    <location>
        <begin position="61"/>
        <end position="82"/>
    </location>
</feature>
<dbReference type="eggNOG" id="COG2272">
    <property type="taxonomic scope" value="Bacteria"/>
</dbReference>
<dbReference type="PROSITE" id="PS00941">
    <property type="entry name" value="CARBOXYLESTERASE_B_2"/>
    <property type="match status" value="1"/>
</dbReference>
<organism evidence="6 7">
    <name type="scientific">Haliangium ochraceum (strain DSM 14365 / JCM 11303 / SMP-2)</name>
    <dbReference type="NCBI Taxonomy" id="502025"/>
    <lineage>
        <taxon>Bacteria</taxon>
        <taxon>Pseudomonadati</taxon>
        <taxon>Myxococcota</taxon>
        <taxon>Polyangia</taxon>
        <taxon>Haliangiales</taxon>
        <taxon>Kofleriaceae</taxon>
        <taxon>Haliangium</taxon>
    </lineage>
</organism>
<dbReference type="ESTHER" id="halo1-d0lyv1">
    <property type="family name" value="Carb_B_Bacteria"/>
</dbReference>
<dbReference type="InterPro" id="IPR029058">
    <property type="entry name" value="AB_hydrolase_fold"/>
</dbReference>
<dbReference type="InterPro" id="IPR050309">
    <property type="entry name" value="Type-B_Carboxylest/Lipase"/>
</dbReference>